<dbReference type="NCBIfam" id="TIGR04131">
    <property type="entry name" value="Bac_Flav_CTERM"/>
    <property type="match status" value="1"/>
</dbReference>
<feature type="chain" id="PRO_5018010640" evidence="1">
    <location>
        <begin position="20"/>
        <end position="462"/>
    </location>
</feature>
<dbReference type="AlphaFoldDB" id="A0A3P3W958"/>
<feature type="signal peptide" evidence="1">
    <location>
        <begin position="1"/>
        <end position="19"/>
    </location>
</feature>
<dbReference type="Gene3D" id="2.60.120.260">
    <property type="entry name" value="Galactose-binding domain-like"/>
    <property type="match status" value="1"/>
</dbReference>
<reference evidence="2 3" key="1">
    <citation type="submission" date="2018-11" db="EMBL/GenBank/DDBJ databases">
        <title>Flavobacterium sp. nov., YIM 102701-2 draft genome.</title>
        <authorList>
            <person name="Li G."/>
            <person name="Jiang Y."/>
        </authorList>
    </citation>
    <scope>NUCLEOTIDE SEQUENCE [LARGE SCALE GENOMIC DNA]</scope>
    <source>
        <strain evidence="2 3">YIM 102701-2</strain>
    </source>
</reference>
<name>A0A3P3W958_9FLAO</name>
<evidence type="ECO:0000313" key="3">
    <source>
        <dbReference type="Proteomes" id="UP000275719"/>
    </source>
</evidence>
<proteinExistence type="predicted"/>
<dbReference type="Pfam" id="PF13585">
    <property type="entry name" value="CHU_C"/>
    <property type="match status" value="1"/>
</dbReference>
<protein>
    <submittedName>
        <fullName evidence="2">Gliding motility-associated C-terminal domain-containing protein</fullName>
    </submittedName>
</protein>
<keyword evidence="3" id="KW-1185">Reference proteome</keyword>
<sequence length="462" mass="52567">MLKKIFFFLCLISFNQAFSQKNLVLNPSFEEDNGKLRCYFYPKGNFPMYNWTSGSEGSIDAFSTTLSTKCIMNPLNDSFAGQKPRTGNNFVGFSNVFTESVDYREYVRGKLSELLVVGSPYVIQFYVCLSDFSNTASNNIGLVFINDKDKTFANVDPIPLKPDVNYSGKPITEKDKWTLMSFEFVATKPNLDAFLIGNFFSTKDTNYQILTEGKPVETYLLLDDVTIYRDELVFDLPTQVCKGEIIELPSISKTGFAGSWNAEFDALNSKSYVFTQDKSNPKRQFKIDIGITEGLDFDLITYCQNYEFYIETKFKVTSISPIVSYDWTINNTKIENKSTILKLADFQNLIKIENNINVTLTNEAGCKMSRNIIFSNRNLCKIQKEVSPNADGSNDFLDLSSFGGVDLKIYNRFGNVVYENKNYTTEWSGKLDDNTLLPVGNYMYQIQNKIGEELSGWIQLAH</sequence>
<dbReference type="EMBL" id="RQVQ01000012">
    <property type="protein sequence ID" value="RRJ91234.1"/>
    <property type="molecule type" value="Genomic_DNA"/>
</dbReference>
<dbReference type="Proteomes" id="UP000275719">
    <property type="component" value="Unassembled WGS sequence"/>
</dbReference>
<keyword evidence="1" id="KW-0732">Signal</keyword>
<accession>A0A3P3W958</accession>
<organism evidence="2 3">
    <name type="scientific">Paenimyroides tangerinum</name>
    <dbReference type="NCBI Taxonomy" id="2488728"/>
    <lineage>
        <taxon>Bacteria</taxon>
        <taxon>Pseudomonadati</taxon>
        <taxon>Bacteroidota</taxon>
        <taxon>Flavobacteriia</taxon>
        <taxon>Flavobacteriales</taxon>
        <taxon>Flavobacteriaceae</taxon>
        <taxon>Paenimyroides</taxon>
    </lineage>
</organism>
<evidence type="ECO:0000313" key="2">
    <source>
        <dbReference type="EMBL" id="RRJ91234.1"/>
    </source>
</evidence>
<evidence type="ECO:0000256" key="1">
    <source>
        <dbReference type="SAM" id="SignalP"/>
    </source>
</evidence>
<comment type="caution">
    <text evidence="2">The sequence shown here is derived from an EMBL/GenBank/DDBJ whole genome shotgun (WGS) entry which is preliminary data.</text>
</comment>
<dbReference type="InterPro" id="IPR026341">
    <property type="entry name" value="T9SS_type_B"/>
</dbReference>
<gene>
    <name evidence="2" type="ORF">EG240_06940</name>
</gene>